<dbReference type="GeneID" id="81600138"/>
<feature type="transmembrane region" description="Helical" evidence="1">
    <location>
        <begin position="303"/>
        <end position="322"/>
    </location>
</feature>
<reference evidence="2" key="1">
    <citation type="submission" date="2022-12" db="EMBL/GenBank/DDBJ databases">
        <authorList>
            <person name="Petersen C."/>
        </authorList>
    </citation>
    <scope>NUCLEOTIDE SEQUENCE</scope>
    <source>
        <strain evidence="2">IBT 16125</strain>
    </source>
</reference>
<dbReference type="PANTHER" id="PTHR36124:SF6">
    <property type="entry name" value="ER-BOUND OXYGENASE MPAB_MPAB'_RUBBER OXYGENASE CATALYTIC DOMAIN-CONTAINING PROTEIN"/>
    <property type="match status" value="1"/>
</dbReference>
<feature type="transmembrane region" description="Helical" evidence="1">
    <location>
        <begin position="28"/>
        <end position="48"/>
    </location>
</feature>
<keyword evidence="1" id="KW-0812">Transmembrane</keyword>
<proteinExistence type="predicted"/>
<feature type="transmembrane region" description="Helical" evidence="1">
    <location>
        <begin position="265"/>
        <end position="283"/>
    </location>
</feature>
<reference evidence="2" key="2">
    <citation type="journal article" date="2023" name="IMA Fungus">
        <title>Comparative genomic study of the Penicillium genus elucidates a diverse pangenome and 15 lateral gene transfer events.</title>
        <authorList>
            <person name="Petersen C."/>
            <person name="Sorensen T."/>
            <person name="Nielsen M.R."/>
            <person name="Sondergaard T.E."/>
            <person name="Sorensen J.L."/>
            <person name="Fitzpatrick D.A."/>
            <person name="Frisvad J.C."/>
            <person name="Nielsen K.L."/>
        </authorList>
    </citation>
    <scope>NUCLEOTIDE SEQUENCE</scope>
    <source>
        <strain evidence="2">IBT 16125</strain>
    </source>
</reference>
<dbReference type="AlphaFoldDB" id="A0AAD6C4W1"/>
<dbReference type="RefSeq" id="XP_056765599.1">
    <property type="nucleotide sequence ID" value="XM_056909895.1"/>
</dbReference>
<evidence type="ECO:0008006" key="4">
    <source>
        <dbReference type="Google" id="ProtNLM"/>
    </source>
</evidence>
<dbReference type="InterPro" id="IPR046366">
    <property type="entry name" value="MPAB"/>
</dbReference>
<comment type="caution">
    <text evidence="2">The sequence shown here is derived from an EMBL/GenBank/DDBJ whole genome shotgun (WGS) entry which is preliminary data.</text>
</comment>
<dbReference type="EMBL" id="JAPVEA010000006">
    <property type="protein sequence ID" value="KAJ5450064.1"/>
    <property type="molecule type" value="Genomic_DNA"/>
</dbReference>
<keyword evidence="1" id="KW-0472">Membrane</keyword>
<gene>
    <name evidence="2" type="ORF">N7458_006513</name>
</gene>
<evidence type="ECO:0000313" key="3">
    <source>
        <dbReference type="Proteomes" id="UP001213681"/>
    </source>
</evidence>
<accession>A0AAD6C4W1</accession>
<name>A0AAD6C4W1_9EURO</name>
<keyword evidence="1" id="KW-1133">Transmembrane helix</keyword>
<sequence>MDNVTSFLASQSLSDATRAILDAAPRQWLPYALGILVGYPLLASSLRYQRLRNMHKKYPYATREDMANMTDDHAFEIQKATAQLEFPFMFVKALQFALFRTYGIPSISHVLTKTSQFSNPETSLKRYTDTSALVQEMVANSPTSQRSYESFARTRFLHSGYRASGKILDDDMLYTLALFALEPIRFINRYEWRQLSELERCAIGTFWKSAGDALDITYEKLPSGQNGFKDGIQWLEEIEAWSEMYEGKCMVADVKNRETADQTTAILLYMLPKALHPVGLQFVSFMMQPRLRKAMIYDPPSSIAVVVFSTLLTIRKLFLRYLSLPRPYFMRSSSLTDKPDENNRFFLTQWEAAPYYVKPTFWNRWGPIAWLTRILGRPVPGDAGDKYHPHGYAIQDVGPKYFEGKGRKAIDEAMEEYKGYRTGKCPFH</sequence>
<dbReference type="GO" id="GO:0016491">
    <property type="term" value="F:oxidoreductase activity"/>
    <property type="evidence" value="ECO:0007669"/>
    <property type="project" value="InterPro"/>
</dbReference>
<evidence type="ECO:0000256" key="1">
    <source>
        <dbReference type="SAM" id="Phobius"/>
    </source>
</evidence>
<protein>
    <recommendedName>
        <fullName evidence="4">ER-bound oxygenase mpaB/mpaB'/Rubber oxygenase catalytic domain-containing protein</fullName>
    </recommendedName>
</protein>
<organism evidence="2 3">
    <name type="scientific">Penicillium daleae</name>
    <dbReference type="NCBI Taxonomy" id="63821"/>
    <lineage>
        <taxon>Eukaryota</taxon>
        <taxon>Fungi</taxon>
        <taxon>Dikarya</taxon>
        <taxon>Ascomycota</taxon>
        <taxon>Pezizomycotina</taxon>
        <taxon>Eurotiomycetes</taxon>
        <taxon>Eurotiomycetidae</taxon>
        <taxon>Eurotiales</taxon>
        <taxon>Aspergillaceae</taxon>
        <taxon>Penicillium</taxon>
    </lineage>
</organism>
<dbReference type="Proteomes" id="UP001213681">
    <property type="component" value="Unassembled WGS sequence"/>
</dbReference>
<dbReference type="PANTHER" id="PTHR36124">
    <property type="match status" value="1"/>
</dbReference>
<keyword evidence="3" id="KW-1185">Reference proteome</keyword>
<evidence type="ECO:0000313" key="2">
    <source>
        <dbReference type="EMBL" id="KAJ5450064.1"/>
    </source>
</evidence>